<evidence type="ECO:0000313" key="10">
    <source>
        <dbReference type="EMBL" id="OGL47647.1"/>
    </source>
</evidence>
<evidence type="ECO:0000313" key="11">
    <source>
        <dbReference type="Proteomes" id="UP000179266"/>
    </source>
</evidence>
<dbReference type="InterPro" id="IPR027417">
    <property type="entry name" value="P-loop_NTPase"/>
</dbReference>
<dbReference type="GO" id="GO:0006233">
    <property type="term" value="P:dTDP biosynthetic process"/>
    <property type="evidence" value="ECO:0007669"/>
    <property type="project" value="InterPro"/>
</dbReference>
<gene>
    <name evidence="8" type="primary">tmk</name>
    <name evidence="10" type="ORF">A2161_19865</name>
</gene>
<dbReference type="Gene3D" id="3.40.50.300">
    <property type="entry name" value="P-loop containing nucleotide triphosphate hydrolases"/>
    <property type="match status" value="1"/>
</dbReference>
<dbReference type="EC" id="2.7.4.9" evidence="8"/>
<dbReference type="InterPro" id="IPR039430">
    <property type="entry name" value="Thymidylate_kin-like_dom"/>
</dbReference>
<keyword evidence="4 8" id="KW-0547">Nucleotide-binding</keyword>
<feature type="binding site" evidence="8">
    <location>
        <begin position="18"/>
        <end position="25"/>
    </location>
    <ligand>
        <name>ATP</name>
        <dbReference type="ChEBI" id="CHEBI:30616"/>
    </ligand>
</feature>
<dbReference type="GO" id="GO:0004798">
    <property type="term" value="F:dTMP kinase activity"/>
    <property type="evidence" value="ECO:0007669"/>
    <property type="project" value="UniProtKB-UniRule"/>
</dbReference>
<comment type="caution">
    <text evidence="10">The sequence shown here is derived from an EMBL/GenBank/DDBJ whole genome shotgun (WGS) entry which is preliminary data.</text>
</comment>
<comment type="similarity">
    <text evidence="1 8">Belongs to the thymidylate kinase family.</text>
</comment>
<evidence type="ECO:0000256" key="7">
    <source>
        <dbReference type="ARBA" id="ARBA00048743"/>
    </source>
</evidence>
<evidence type="ECO:0000259" key="9">
    <source>
        <dbReference type="Pfam" id="PF02223"/>
    </source>
</evidence>
<dbReference type="GO" id="GO:0005524">
    <property type="term" value="F:ATP binding"/>
    <property type="evidence" value="ECO:0007669"/>
    <property type="project" value="UniProtKB-UniRule"/>
</dbReference>
<dbReference type="InterPro" id="IPR018094">
    <property type="entry name" value="Thymidylate_kinase"/>
</dbReference>
<name>A0A1F7S3H5_9BACT</name>
<dbReference type="CDD" id="cd01672">
    <property type="entry name" value="TMPK"/>
    <property type="match status" value="1"/>
</dbReference>
<proteinExistence type="inferred from homology"/>
<keyword evidence="2 8" id="KW-0808">Transferase</keyword>
<keyword evidence="5 8" id="KW-0418">Kinase</keyword>
<dbReference type="PANTHER" id="PTHR10344">
    <property type="entry name" value="THYMIDYLATE KINASE"/>
    <property type="match status" value="1"/>
</dbReference>
<evidence type="ECO:0000256" key="5">
    <source>
        <dbReference type="ARBA" id="ARBA00022777"/>
    </source>
</evidence>
<dbReference type="PANTHER" id="PTHR10344:SF4">
    <property type="entry name" value="UMP-CMP KINASE 2, MITOCHONDRIAL"/>
    <property type="match status" value="1"/>
</dbReference>
<keyword evidence="6 8" id="KW-0067">ATP-binding</keyword>
<dbReference type="HAMAP" id="MF_00165">
    <property type="entry name" value="Thymidylate_kinase"/>
    <property type="match status" value="1"/>
</dbReference>
<evidence type="ECO:0000256" key="4">
    <source>
        <dbReference type="ARBA" id="ARBA00022741"/>
    </source>
</evidence>
<comment type="function">
    <text evidence="8">Phosphorylation of dTMP to form dTDP in both de novo and salvage pathways of dTTP synthesis.</text>
</comment>
<dbReference type="GO" id="GO:0006227">
    <property type="term" value="P:dUDP biosynthetic process"/>
    <property type="evidence" value="ECO:0007669"/>
    <property type="project" value="TreeGrafter"/>
</dbReference>
<comment type="catalytic activity">
    <reaction evidence="7 8">
        <text>dTMP + ATP = dTDP + ADP</text>
        <dbReference type="Rhea" id="RHEA:13517"/>
        <dbReference type="ChEBI" id="CHEBI:30616"/>
        <dbReference type="ChEBI" id="CHEBI:58369"/>
        <dbReference type="ChEBI" id="CHEBI:63528"/>
        <dbReference type="ChEBI" id="CHEBI:456216"/>
        <dbReference type="EC" id="2.7.4.9"/>
    </reaction>
</comment>
<dbReference type="Pfam" id="PF02223">
    <property type="entry name" value="Thymidylate_kin"/>
    <property type="match status" value="1"/>
</dbReference>
<protein>
    <recommendedName>
        <fullName evidence="8">Thymidylate kinase</fullName>
        <ecNumber evidence="8">2.7.4.9</ecNumber>
    </recommendedName>
    <alternativeName>
        <fullName evidence="8">dTMP kinase</fullName>
    </alternativeName>
</protein>
<evidence type="ECO:0000256" key="3">
    <source>
        <dbReference type="ARBA" id="ARBA00022727"/>
    </source>
</evidence>
<dbReference type="AlphaFoldDB" id="A0A1F7S3H5"/>
<dbReference type="InterPro" id="IPR018095">
    <property type="entry name" value="Thymidylate_kin_CS"/>
</dbReference>
<dbReference type="GO" id="GO:0005737">
    <property type="term" value="C:cytoplasm"/>
    <property type="evidence" value="ECO:0007669"/>
    <property type="project" value="TreeGrafter"/>
</dbReference>
<evidence type="ECO:0000256" key="2">
    <source>
        <dbReference type="ARBA" id="ARBA00022679"/>
    </source>
</evidence>
<dbReference type="NCBIfam" id="TIGR00041">
    <property type="entry name" value="DTMP_kinase"/>
    <property type="match status" value="1"/>
</dbReference>
<sequence>MTKTEKKQYPGLLFVFEGIDGSGKTTLTKKIHENLIQQKVDTILVSEPTNGYYGKLIRENAKKGFRFPPEKERDLFVKDRMENVSRTIIPALKKGQIVLMDRYYISSMAYQGARGLNPEIIQSENEKFAPVPDILFILDIPVEVGLKRIFEKRKDQFDDFEKCDYLQKVRSLFLSFSFNNMHVLDAQQSQNSLEHSVMNKILQKLQKYNPHQSIQ</sequence>
<dbReference type="Proteomes" id="UP000179266">
    <property type="component" value="Unassembled WGS sequence"/>
</dbReference>
<evidence type="ECO:0000256" key="8">
    <source>
        <dbReference type="HAMAP-Rule" id="MF_00165"/>
    </source>
</evidence>
<dbReference type="SUPFAM" id="SSF52540">
    <property type="entry name" value="P-loop containing nucleoside triphosphate hydrolases"/>
    <property type="match status" value="1"/>
</dbReference>
<evidence type="ECO:0000256" key="6">
    <source>
        <dbReference type="ARBA" id="ARBA00022840"/>
    </source>
</evidence>
<feature type="domain" description="Thymidylate kinase-like" evidence="9">
    <location>
        <begin position="16"/>
        <end position="194"/>
    </location>
</feature>
<reference evidence="10 11" key="1">
    <citation type="journal article" date="2016" name="Nat. Commun.">
        <title>Thousands of microbial genomes shed light on interconnected biogeochemical processes in an aquifer system.</title>
        <authorList>
            <person name="Anantharaman K."/>
            <person name="Brown C.T."/>
            <person name="Hug L.A."/>
            <person name="Sharon I."/>
            <person name="Castelle C.J."/>
            <person name="Probst A.J."/>
            <person name="Thomas B.C."/>
            <person name="Singh A."/>
            <person name="Wilkins M.J."/>
            <person name="Karaoz U."/>
            <person name="Brodie E.L."/>
            <person name="Williams K.H."/>
            <person name="Hubbard S.S."/>
            <person name="Banfield J.F."/>
        </authorList>
    </citation>
    <scope>NUCLEOTIDE SEQUENCE [LARGE SCALE GENOMIC DNA]</scope>
</reference>
<evidence type="ECO:0000256" key="1">
    <source>
        <dbReference type="ARBA" id="ARBA00009776"/>
    </source>
</evidence>
<organism evidence="10 11">
    <name type="scientific">Candidatus Schekmanbacteria bacterium RBG_13_48_7</name>
    <dbReference type="NCBI Taxonomy" id="1817878"/>
    <lineage>
        <taxon>Bacteria</taxon>
        <taxon>Candidatus Schekmaniibacteriota</taxon>
    </lineage>
</organism>
<accession>A0A1F7S3H5</accession>
<dbReference type="GO" id="GO:0006235">
    <property type="term" value="P:dTTP biosynthetic process"/>
    <property type="evidence" value="ECO:0007669"/>
    <property type="project" value="UniProtKB-UniRule"/>
</dbReference>
<dbReference type="EMBL" id="MGDD01000064">
    <property type="protein sequence ID" value="OGL47647.1"/>
    <property type="molecule type" value="Genomic_DNA"/>
</dbReference>
<keyword evidence="3 8" id="KW-0545">Nucleotide biosynthesis</keyword>
<dbReference type="PROSITE" id="PS01331">
    <property type="entry name" value="THYMIDYLATE_KINASE"/>
    <property type="match status" value="1"/>
</dbReference>